<organism evidence="1 2">
    <name type="scientific">Goodea atripinnis</name>
    <dbReference type="NCBI Taxonomy" id="208336"/>
    <lineage>
        <taxon>Eukaryota</taxon>
        <taxon>Metazoa</taxon>
        <taxon>Chordata</taxon>
        <taxon>Craniata</taxon>
        <taxon>Vertebrata</taxon>
        <taxon>Euteleostomi</taxon>
        <taxon>Actinopterygii</taxon>
        <taxon>Neopterygii</taxon>
        <taxon>Teleostei</taxon>
        <taxon>Neoteleostei</taxon>
        <taxon>Acanthomorphata</taxon>
        <taxon>Ovalentaria</taxon>
        <taxon>Atherinomorphae</taxon>
        <taxon>Cyprinodontiformes</taxon>
        <taxon>Goodeidae</taxon>
        <taxon>Goodea</taxon>
    </lineage>
</organism>
<dbReference type="Gene3D" id="3.40.50.300">
    <property type="entry name" value="P-loop containing nucleotide triphosphate hydrolases"/>
    <property type="match status" value="1"/>
</dbReference>
<dbReference type="Proteomes" id="UP001476798">
    <property type="component" value="Unassembled WGS sequence"/>
</dbReference>
<dbReference type="EMBL" id="JAHRIO010000850">
    <property type="protein sequence ID" value="MEQ2158498.1"/>
    <property type="molecule type" value="Genomic_DNA"/>
</dbReference>
<comment type="caution">
    <text evidence="1">The sequence shown here is derived from an EMBL/GenBank/DDBJ whole genome shotgun (WGS) entry which is preliminary data.</text>
</comment>
<gene>
    <name evidence="1" type="ORF">GOODEAATRI_012962</name>
</gene>
<evidence type="ECO:0000313" key="2">
    <source>
        <dbReference type="Proteomes" id="UP001476798"/>
    </source>
</evidence>
<evidence type="ECO:0008006" key="3">
    <source>
        <dbReference type="Google" id="ProtNLM"/>
    </source>
</evidence>
<accession>A0ABV0MHC0</accession>
<proteinExistence type="predicted"/>
<evidence type="ECO:0000313" key="1">
    <source>
        <dbReference type="EMBL" id="MEQ2158498.1"/>
    </source>
</evidence>
<dbReference type="SUPFAM" id="SSF52540">
    <property type="entry name" value="P-loop containing nucleoside triphosphate hydrolases"/>
    <property type="match status" value="1"/>
</dbReference>
<protein>
    <recommendedName>
        <fullName evidence="3">Interferon-induced protein 44-like</fullName>
    </recommendedName>
</protein>
<reference evidence="1 2" key="1">
    <citation type="submission" date="2021-06" db="EMBL/GenBank/DDBJ databases">
        <authorList>
            <person name="Palmer J.M."/>
        </authorList>
    </citation>
    <scope>NUCLEOTIDE SEQUENCE [LARGE SCALE GENOMIC DNA]</scope>
    <source>
        <strain evidence="1 2">GA_2019</strain>
        <tissue evidence="1">Muscle</tissue>
    </source>
</reference>
<name>A0ABV0MHC0_9TELE</name>
<sequence>MIWSVLTKPWRQINWGNKQTDLQFIKTYCPLEGQPIRIVLHGPVGSGKSSFINSIQTILHNRIYTQALAANASNGCHSKELVVSGTVMLMFDYAFTRATASWGAPSRSENAPQSGSRRPAEPVGIRAAARRFPASPVLRLGPVRERWVRPWLHRLGRTGGEAQLRLLREAGSGSPSFPFSLLYLWSSCAPSRPPSATARRRPAGTAPVRPLAII</sequence>
<keyword evidence="2" id="KW-1185">Reference proteome</keyword>
<dbReference type="InterPro" id="IPR027417">
    <property type="entry name" value="P-loop_NTPase"/>
</dbReference>